<reference evidence="2 3" key="1">
    <citation type="submission" date="2023-07" db="EMBL/GenBank/DDBJ databases">
        <title>Genomic Encyclopedia of Type Strains, Phase IV (KMG-IV): sequencing the most valuable type-strain genomes for metagenomic binning, comparative biology and taxonomic classification.</title>
        <authorList>
            <person name="Goeker M."/>
        </authorList>
    </citation>
    <scope>NUCLEOTIDE SEQUENCE [LARGE SCALE GENOMIC DNA]</scope>
    <source>
        <strain evidence="2 3">DSM 3770</strain>
    </source>
</reference>
<protein>
    <submittedName>
        <fullName evidence="2">Uncharacterized protein</fullName>
    </submittedName>
</protein>
<dbReference type="Proteomes" id="UP001241747">
    <property type="component" value="Unassembled WGS sequence"/>
</dbReference>
<evidence type="ECO:0000313" key="3">
    <source>
        <dbReference type="Proteomes" id="UP001241747"/>
    </source>
</evidence>
<evidence type="ECO:0000313" key="2">
    <source>
        <dbReference type="EMBL" id="MDQ0507543.1"/>
    </source>
</evidence>
<proteinExistence type="predicted"/>
<feature type="compositionally biased region" description="Basic and acidic residues" evidence="1">
    <location>
        <begin position="26"/>
        <end position="35"/>
    </location>
</feature>
<name>A0ABU0LK99_XANAG</name>
<accession>A0ABU0LK99</accession>
<organism evidence="2 3">
    <name type="scientific">Xanthobacter agilis</name>
    <dbReference type="NCBI Taxonomy" id="47492"/>
    <lineage>
        <taxon>Bacteria</taxon>
        <taxon>Pseudomonadati</taxon>
        <taxon>Pseudomonadota</taxon>
        <taxon>Alphaproteobacteria</taxon>
        <taxon>Hyphomicrobiales</taxon>
        <taxon>Xanthobacteraceae</taxon>
        <taxon>Xanthobacter</taxon>
    </lineage>
</organism>
<comment type="caution">
    <text evidence="2">The sequence shown here is derived from an EMBL/GenBank/DDBJ whole genome shotgun (WGS) entry which is preliminary data.</text>
</comment>
<gene>
    <name evidence="2" type="ORF">QOZ94_004367</name>
</gene>
<feature type="region of interest" description="Disordered" evidence="1">
    <location>
        <begin position="1"/>
        <end position="35"/>
    </location>
</feature>
<sequence>QSFSDGSQILGSATFVRNGKTQAAADGDREMGRAA</sequence>
<dbReference type="EMBL" id="JAUSVY010000026">
    <property type="protein sequence ID" value="MDQ0507543.1"/>
    <property type="molecule type" value="Genomic_DNA"/>
</dbReference>
<keyword evidence="3" id="KW-1185">Reference proteome</keyword>
<evidence type="ECO:0000256" key="1">
    <source>
        <dbReference type="SAM" id="MobiDB-lite"/>
    </source>
</evidence>
<feature type="non-terminal residue" evidence="2">
    <location>
        <position position="1"/>
    </location>
</feature>
<feature type="compositionally biased region" description="Polar residues" evidence="1">
    <location>
        <begin position="1"/>
        <end position="11"/>
    </location>
</feature>